<sequence>MVDIRTQTDLTNDLDLEVAGRIGRAWRDIRRASTAGAVRDAIFGVGGSAIEPGQMDALDLLITVESCRMGDLAEHLRIDPSTATRAVQRLMKDGLAERVQQPGDGRVVHIAISERGRRIHGEVSERRRQIMLEIMAKFEEDERFILADLFERFTQAVDVVAKSKIRRSHH</sequence>
<dbReference type="InterPro" id="IPR036388">
    <property type="entry name" value="WH-like_DNA-bd_sf"/>
</dbReference>
<dbReference type="AlphaFoldDB" id="A0A6J6GDI6"/>
<dbReference type="PRINTS" id="PR00598">
    <property type="entry name" value="HTHMARR"/>
</dbReference>
<dbReference type="PANTHER" id="PTHR33164:SF43">
    <property type="entry name" value="HTH-TYPE TRANSCRIPTIONAL REPRESSOR YETL"/>
    <property type="match status" value="1"/>
</dbReference>
<dbReference type="InterPro" id="IPR000835">
    <property type="entry name" value="HTH_MarR-typ"/>
</dbReference>
<proteinExistence type="predicted"/>
<dbReference type="Pfam" id="PF01047">
    <property type="entry name" value="MarR"/>
    <property type="match status" value="1"/>
</dbReference>
<dbReference type="GO" id="GO:0006950">
    <property type="term" value="P:response to stress"/>
    <property type="evidence" value="ECO:0007669"/>
    <property type="project" value="TreeGrafter"/>
</dbReference>
<accession>A0A6J6GDI6</accession>
<dbReference type="PANTHER" id="PTHR33164">
    <property type="entry name" value="TRANSCRIPTIONAL REGULATOR, MARR FAMILY"/>
    <property type="match status" value="1"/>
</dbReference>
<dbReference type="SMART" id="SM00347">
    <property type="entry name" value="HTH_MARR"/>
    <property type="match status" value="1"/>
</dbReference>
<feature type="domain" description="HTH marR-type" evidence="1">
    <location>
        <begin position="15"/>
        <end position="155"/>
    </location>
</feature>
<dbReference type="GO" id="GO:0003700">
    <property type="term" value="F:DNA-binding transcription factor activity"/>
    <property type="evidence" value="ECO:0007669"/>
    <property type="project" value="InterPro"/>
</dbReference>
<dbReference type="Gene3D" id="1.10.10.10">
    <property type="entry name" value="Winged helix-like DNA-binding domain superfamily/Winged helix DNA-binding domain"/>
    <property type="match status" value="1"/>
</dbReference>
<evidence type="ECO:0000313" key="2">
    <source>
        <dbReference type="EMBL" id="CAB4599227.1"/>
    </source>
</evidence>
<name>A0A6J6GDI6_9ZZZZ</name>
<gene>
    <name evidence="2" type="ORF">UFOPK1808_00646</name>
</gene>
<evidence type="ECO:0000259" key="1">
    <source>
        <dbReference type="PROSITE" id="PS50995"/>
    </source>
</evidence>
<dbReference type="EMBL" id="CAEZUL010000057">
    <property type="protein sequence ID" value="CAB4599227.1"/>
    <property type="molecule type" value="Genomic_DNA"/>
</dbReference>
<dbReference type="InterPro" id="IPR036390">
    <property type="entry name" value="WH_DNA-bd_sf"/>
</dbReference>
<dbReference type="SUPFAM" id="SSF46785">
    <property type="entry name" value="Winged helix' DNA-binding domain"/>
    <property type="match status" value="1"/>
</dbReference>
<dbReference type="PROSITE" id="PS50995">
    <property type="entry name" value="HTH_MARR_2"/>
    <property type="match status" value="1"/>
</dbReference>
<protein>
    <submittedName>
        <fullName evidence="2">Unannotated protein</fullName>
    </submittedName>
</protein>
<organism evidence="2">
    <name type="scientific">freshwater metagenome</name>
    <dbReference type="NCBI Taxonomy" id="449393"/>
    <lineage>
        <taxon>unclassified sequences</taxon>
        <taxon>metagenomes</taxon>
        <taxon>ecological metagenomes</taxon>
    </lineage>
</organism>
<dbReference type="InterPro" id="IPR039422">
    <property type="entry name" value="MarR/SlyA-like"/>
</dbReference>
<reference evidence="2" key="1">
    <citation type="submission" date="2020-05" db="EMBL/GenBank/DDBJ databases">
        <authorList>
            <person name="Chiriac C."/>
            <person name="Salcher M."/>
            <person name="Ghai R."/>
            <person name="Kavagutti S V."/>
        </authorList>
    </citation>
    <scope>NUCLEOTIDE SEQUENCE</scope>
</reference>